<dbReference type="InterPro" id="IPR036953">
    <property type="entry name" value="GreA/GreB_C_sf"/>
</dbReference>
<dbReference type="Gene3D" id="3.10.50.30">
    <property type="entry name" value="Transcription elongation factor, GreA/GreB, C-terminal domain"/>
    <property type="match status" value="1"/>
</dbReference>
<reference evidence="1 2" key="1">
    <citation type="submission" date="2013-07" db="EMBL/GenBank/DDBJ databases">
        <title>Comparative Genomic and Metabolomic Analysis of Twelve Strains of Pseudoalteromonas luteoviolacea.</title>
        <authorList>
            <person name="Vynne N.G."/>
            <person name="Mansson M."/>
            <person name="Gram L."/>
        </authorList>
    </citation>
    <scope>NUCLEOTIDE SEQUENCE [LARGE SCALE GENOMIC DNA]</scope>
    <source>
        <strain evidence="1 2">H33</strain>
    </source>
</reference>
<dbReference type="PATRIC" id="fig|1365251.3.peg.87"/>
<sequence>MKKIVVVEALKMALEKKLYEAQEAANSARQDAIHEQSAAETQYDSLSIESGYLAEGQSERVEQAHRAINAFASVFKAEVNDTVAEGALIKLSDEEDVHFWYFIGPVEGGLKIMIFETQVLVLTLQSPLGLALKGKMLGDDVEFDFNGSKRIFYIDKII</sequence>
<dbReference type="GO" id="GO:0003677">
    <property type="term" value="F:DNA binding"/>
    <property type="evidence" value="ECO:0007669"/>
    <property type="project" value="InterPro"/>
</dbReference>
<dbReference type="RefSeq" id="WP_063359907.1">
    <property type="nucleotide sequence ID" value="NZ_AUXZ01000001.1"/>
</dbReference>
<gene>
    <name evidence="1" type="ORF">N476_00435</name>
</gene>
<protein>
    <recommendedName>
        <fullName evidence="3">Transcription elongation factor GreA/GreB C-terminal domain-containing protein</fullName>
    </recommendedName>
</protein>
<evidence type="ECO:0008006" key="3">
    <source>
        <dbReference type="Google" id="ProtNLM"/>
    </source>
</evidence>
<dbReference type="Proteomes" id="UP000076503">
    <property type="component" value="Unassembled WGS sequence"/>
</dbReference>
<accession>A0A167GUQ7</accession>
<dbReference type="OrthoDB" id="5293337at2"/>
<proteinExistence type="predicted"/>
<comment type="caution">
    <text evidence="1">The sequence shown here is derived from an EMBL/GenBank/DDBJ whole genome shotgun (WGS) entry which is preliminary data.</text>
</comment>
<name>A0A167GUQ7_9GAMM</name>
<evidence type="ECO:0000313" key="1">
    <source>
        <dbReference type="EMBL" id="KZN56574.1"/>
    </source>
</evidence>
<dbReference type="SUPFAM" id="SSF54534">
    <property type="entry name" value="FKBP-like"/>
    <property type="match status" value="1"/>
</dbReference>
<dbReference type="GO" id="GO:0032784">
    <property type="term" value="P:regulation of DNA-templated transcription elongation"/>
    <property type="evidence" value="ECO:0007669"/>
    <property type="project" value="InterPro"/>
</dbReference>
<dbReference type="AlphaFoldDB" id="A0A167GUQ7"/>
<dbReference type="EMBL" id="AUXZ01000001">
    <property type="protein sequence ID" value="KZN56574.1"/>
    <property type="molecule type" value="Genomic_DNA"/>
</dbReference>
<organism evidence="1 2">
    <name type="scientific">Pseudoalteromonas luteoviolacea H33</name>
    <dbReference type="NCBI Taxonomy" id="1365251"/>
    <lineage>
        <taxon>Bacteria</taxon>
        <taxon>Pseudomonadati</taxon>
        <taxon>Pseudomonadota</taxon>
        <taxon>Gammaproteobacteria</taxon>
        <taxon>Alteromonadales</taxon>
        <taxon>Pseudoalteromonadaceae</taxon>
        <taxon>Pseudoalteromonas</taxon>
    </lineage>
</organism>
<evidence type="ECO:0000313" key="2">
    <source>
        <dbReference type="Proteomes" id="UP000076503"/>
    </source>
</evidence>